<dbReference type="AlphaFoldDB" id="A0A1H3DCB7"/>
<evidence type="ECO:0000313" key="2">
    <source>
        <dbReference type="Proteomes" id="UP000183400"/>
    </source>
</evidence>
<reference evidence="2" key="1">
    <citation type="submission" date="2016-10" db="EMBL/GenBank/DDBJ databases">
        <authorList>
            <person name="Varghese N."/>
            <person name="Submissions S."/>
        </authorList>
    </citation>
    <scope>NUCLEOTIDE SEQUENCE [LARGE SCALE GENOMIC DNA]</scope>
    <source>
        <strain evidence="2">DSM 27839</strain>
    </source>
</reference>
<evidence type="ECO:0000313" key="1">
    <source>
        <dbReference type="EMBL" id="SDX64041.1"/>
    </source>
</evidence>
<dbReference type="OrthoDB" id="7837049at2"/>
<gene>
    <name evidence="1" type="ORF">SAMN05444358_10859</name>
</gene>
<name>A0A1H3DCB7_9RHOB</name>
<proteinExistence type="predicted"/>
<dbReference type="EMBL" id="FNNP01000008">
    <property type="protein sequence ID" value="SDX64041.1"/>
    <property type="molecule type" value="Genomic_DNA"/>
</dbReference>
<keyword evidence="2" id="KW-1185">Reference proteome</keyword>
<organism evidence="1 2">
    <name type="scientific">Ruegeria halocynthiae</name>
    <dbReference type="NCBI Taxonomy" id="985054"/>
    <lineage>
        <taxon>Bacteria</taxon>
        <taxon>Pseudomonadati</taxon>
        <taxon>Pseudomonadota</taxon>
        <taxon>Alphaproteobacteria</taxon>
        <taxon>Rhodobacterales</taxon>
        <taxon>Roseobacteraceae</taxon>
        <taxon>Ruegeria</taxon>
    </lineage>
</organism>
<dbReference type="Proteomes" id="UP000183400">
    <property type="component" value="Unassembled WGS sequence"/>
</dbReference>
<sequence length="167" mass="18465">MIHLVAPLGGKVIGKAASHEDAWWLCSRYGLAPLPLADSSVVDLVDAEDGTKLWTVRCEHVEFPFDRGAFENRKRDSLAELDNGLPAWPVAEENGIAFSTFKARLRRGWSGERAATEGTRDISPNPDDEWEKTALENGVSVRAYRARVQAGCPEAIAATMGLSWRKW</sequence>
<accession>A0A1H3DCB7</accession>
<dbReference type="RefSeq" id="WP_074738208.1">
    <property type="nucleotide sequence ID" value="NZ_FNNP01000008.1"/>
</dbReference>
<protein>
    <submittedName>
        <fullName evidence="1">Uncharacterized protein</fullName>
    </submittedName>
</protein>